<organism evidence="2 3">
    <name type="scientific">Ataeniobius toweri</name>
    <dbReference type="NCBI Taxonomy" id="208326"/>
    <lineage>
        <taxon>Eukaryota</taxon>
        <taxon>Metazoa</taxon>
        <taxon>Chordata</taxon>
        <taxon>Craniata</taxon>
        <taxon>Vertebrata</taxon>
        <taxon>Euteleostomi</taxon>
        <taxon>Actinopterygii</taxon>
        <taxon>Neopterygii</taxon>
        <taxon>Teleostei</taxon>
        <taxon>Neoteleostei</taxon>
        <taxon>Acanthomorphata</taxon>
        <taxon>Ovalentaria</taxon>
        <taxon>Atherinomorphae</taxon>
        <taxon>Cyprinodontiformes</taxon>
        <taxon>Goodeidae</taxon>
        <taxon>Ataeniobius</taxon>
    </lineage>
</organism>
<keyword evidence="1" id="KW-0812">Transmembrane</keyword>
<keyword evidence="3" id="KW-1185">Reference proteome</keyword>
<protein>
    <recommendedName>
        <fullName evidence="4">Secreted protein</fullName>
    </recommendedName>
</protein>
<dbReference type="Proteomes" id="UP001345963">
    <property type="component" value="Unassembled WGS sequence"/>
</dbReference>
<proteinExistence type="predicted"/>
<accession>A0ABU7AYX2</accession>
<gene>
    <name evidence="2" type="ORF">ATANTOWER_012093</name>
</gene>
<evidence type="ECO:0008006" key="4">
    <source>
        <dbReference type="Google" id="ProtNLM"/>
    </source>
</evidence>
<evidence type="ECO:0000313" key="3">
    <source>
        <dbReference type="Proteomes" id="UP001345963"/>
    </source>
</evidence>
<evidence type="ECO:0000313" key="2">
    <source>
        <dbReference type="EMBL" id="MED6242926.1"/>
    </source>
</evidence>
<keyword evidence="1" id="KW-0472">Membrane</keyword>
<name>A0ABU7AYX2_9TELE</name>
<evidence type="ECO:0000256" key="1">
    <source>
        <dbReference type="SAM" id="Phobius"/>
    </source>
</evidence>
<feature type="transmembrane region" description="Helical" evidence="1">
    <location>
        <begin position="6"/>
        <end position="26"/>
    </location>
</feature>
<dbReference type="EMBL" id="JAHUTI010032094">
    <property type="protein sequence ID" value="MED6242926.1"/>
    <property type="molecule type" value="Genomic_DNA"/>
</dbReference>
<reference evidence="2 3" key="1">
    <citation type="submission" date="2021-07" db="EMBL/GenBank/DDBJ databases">
        <authorList>
            <person name="Palmer J.M."/>
        </authorList>
    </citation>
    <scope>NUCLEOTIDE SEQUENCE [LARGE SCALE GENOMIC DNA]</scope>
    <source>
        <strain evidence="2 3">AT_MEX2019</strain>
        <tissue evidence="2">Muscle</tissue>
    </source>
</reference>
<sequence length="105" mass="12184">MSPQCALGVILFVFIFWHYWHFFRVYGQEMGKERQWDDMQQRFQGQELNPTRLLQGLIASVFTSTPCAAPSWSNFCRFVAPGKAEQCFMFSPFVDNSSHCGLMES</sequence>
<comment type="caution">
    <text evidence="2">The sequence shown here is derived from an EMBL/GenBank/DDBJ whole genome shotgun (WGS) entry which is preliminary data.</text>
</comment>
<keyword evidence="1" id="KW-1133">Transmembrane helix</keyword>